<dbReference type="InterPro" id="IPR052712">
    <property type="entry name" value="Acid_resist_chaperone_HdeD"/>
</dbReference>
<dbReference type="EMBL" id="JARQAZ010000001">
    <property type="protein sequence ID" value="MDT2769238.1"/>
    <property type="molecule type" value="Genomic_DNA"/>
</dbReference>
<dbReference type="InterPro" id="IPR005325">
    <property type="entry name" value="DUF308_memb"/>
</dbReference>
<keyword evidence="1" id="KW-0812">Transmembrane</keyword>
<feature type="transmembrane region" description="Helical" evidence="1">
    <location>
        <begin position="90"/>
        <end position="110"/>
    </location>
</feature>
<evidence type="ECO:0000313" key="3">
    <source>
        <dbReference type="EMBL" id="MDT2769238.1"/>
    </source>
</evidence>
<keyword evidence="5" id="KW-1185">Reference proteome</keyword>
<name>A0AAE4L0I3_9ENTE</name>
<dbReference type="AlphaFoldDB" id="A0AAE4L0I3"/>
<sequence>MEKRGFDWSSFILGLLFVFVALMSFRDPVGNLVAIVIVFGVFAILKGIFELFLRNRLKDFTGYKAKMPLLVGVLDILIGIFLLWNMKASIIALPFVFAIWFIVDSIFGLFNLDVARKFSNGHFWFSLIINILGVIVGVMLFSHPITSALTLSFLVGFYFMMWGITQIVYAFR</sequence>
<feature type="transmembrane region" description="Helical" evidence="1">
    <location>
        <begin position="32"/>
        <end position="53"/>
    </location>
</feature>
<reference evidence="2 5" key="1">
    <citation type="submission" date="2023-03" db="EMBL/GenBank/DDBJ databases">
        <authorList>
            <person name="Shen W."/>
            <person name="Cai J."/>
        </authorList>
    </citation>
    <scope>NUCLEOTIDE SEQUENCE</scope>
    <source>
        <strain evidence="2">P69-2</strain>
        <strain evidence="3 5">Y59</strain>
    </source>
</reference>
<feature type="transmembrane region" description="Helical" evidence="1">
    <location>
        <begin position="148"/>
        <end position="171"/>
    </location>
</feature>
<keyword evidence="1" id="KW-1133">Transmembrane helix</keyword>
<evidence type="ECO:0000256" key="1">
    <source>
        <dbReference type="SAM" id="Phobius"/>
    </source>
</evidence>
<dbReference type="RefSeq" id="WP_067627345.1">
    <property type="nucleotide sequence ID" value="NZ_BAAAXL010000047.1"/>
</dbReference>
<evidence type="ECO:0000313" key="5">
    <source>
        <dbReference type="Proteomes" id="UP001269061"/>
    </source>
</evidence>
<organism evidence="2 4">
    <name type="scientific">Enterococcus pseudoavium</name>
    <dbReference type="NCBI Taxonomy" id="44007"/>
    <lineage>
        <taxon>Bacteria</taxon>
        <taxon>Bacillati</taxon>
        <taxon>Bacillota</taxon>
        <taxon>Bacilli</taxon>
        <taxon>Lactobacillales</taxon>
        <taxon>Enterococcaceae</taxon>
        <taxon>Enterococcus</taxon>
    </lineage>
</organism>
<evidence type="ECO:0000313" key="2">
    <source>
        <dbReference type="EMBL" id="MDT2735736.1"/>
    </source>
</evidence>
<feature type="transmembrane region" description="Helical" evidence="1">
    <location>
        <begin position="65"/>
        <end position="84"/>
    </location>
</feature>
<feature type="transmembrane region" description="Helical" evidence="1">
    <location>
        <begin position="122"/>
        <end position="142"/>
    </location>
</feature>
<dbReference type="PANTHER" id="PTHR34989">
    <property type="entry name" value="PROTEIN HDED"/>
    <property type="match status" value="1"/>
</dbReference>
<dbReference type="GO" id="GO:0005886">
    <property type="term" value="C:plasma membrane"/>
    <property type="evidence" value="ECO:0007669"/>
    <property type="project" value="TreeGrafter"/>
</dbReference>
<keyword evidence="1" id="KW-0472">Membrane</keyword>
<dbReference type="PANTHER" id="PTHR34989:SF1">
    <property type="entry name" value="PROTEIN HDED"/>
    <property type="match status" value="1"/>
</dbReference>
<dbReference type="Proteomes" id="UP001180842">
    <property type="component" value="Unassembled WGS sequence"/>
</dbReference>
<proteinExistence type="predicted"/>
<evidence type="ECO:0000313" key="4">
    <source>
        <dbReference type="Proteomes" id="UP001180842"/>
    </source>
</evidence>
<gene>
    <name evidence="2" type="ORF">P7H00_01145</name>
    <name evidence="3" type="ORF">P7H46_00120</name>
</gene>
<feature type="transmembrane region" description="Helical" evidence="1">
    <location>
        <begin position="7"/>
        <end position="26"/>
    </location>
</feature>
<dbReference type="Proteomes" id="UP001269061">
    <property type="component" value="Unassembled WGS sequence"/>
</dbReference>
<protein>
    <submittedName>
        <fullName evidence="2">DUF308 domain-containing protein</fullName>
    </submittedName>
</protein>
<dbReference type="Pfam" id="PF03729">
    <property type="entry name" value="DUF308"/>
    <property type="match status" value="1"/>
</dbReference>
<accession>A0AAE4L0I3</accession>
<dbReference type="EMBL" id="JARQAI010000001">
    <property type="protein sequence ID" value="MDT2735736.1"/>
    <property type="molecule type" value="Genomic_DNA"/>
</dbReference>
<comment type="caution">
    <text evidence="2">The sequence shown here is derived from an EMBL/GenBank/DDBJ whole genome shotgun (WGS) entry which is preliminary data.</text>
</comment>